<dbReference type="PANTHER" id="PTHR30032:SF8">
    <property type="entry name" value="GERMINATION-SPECIFIC N-ACETYLMURAMOYL-L-ALANINE AMIDASE"/>
    <property type="match status" value="1"/>
</dbReference>
<dbReference type="PANTHER" id="PTHR30032">
    <property type="entry name" value="N-ACETYLMURAMOYL-L-ALANINE AMIDASE-RELATED"/>
    <property type="match status" value="1"/>
</dbReference>
<evidence type="ECO:0000256" key="1">
    <source>
        <dbReference type="SAM" id="MobiDB-lite"/>
    </source>
</evidence>
<dbReference type="InterPro" id="IPR013784">
    <property type="entry name" value="Carb-bd-like_fold"/>
</dbReference>
<gene>
    <name evidence="3" type="ORF">PWO00_07900</name>
</gene>
<dbReference type="InterPro" id="IPR008969">
    <property type="entry name" value="CarboxyPept-like_regulatory"/>
</dbReference>
<accession>A0ABD7WZT8</accession>
<evidence type="ECO:0000313" key="4">
    <source>
        <dbReference type="Proteomes" id="UP001220217"/>
    </source>
</evidence>
<dbReference type="InterPro" id="IPR007253">
    <property type="entry name" value="Cell_wall-bd_2"/>
</dbReference>
<feature type="compositionally biased region" description="Polar residues" evidence="1">
    <location>
        <begin position="1111"/>
        <end position="1120"/>
    </location>
</feature>
<dbReference type="SUPFAM" id="SSF49452">
    <property type="entry name" value="Starch-binding domain-like"/>
    <property type="match status" value="1"/>
</dbReference>
<dbReference type="Pfam" id="PF04122">
    <property type="entry name" value="CW_binding_2"/>
    <property type="match status" value="3"/>
</dbReference>
<dbReference type="Gene3D" id="3.40.50.12090">
    <property type="match status" value="2"/>
</dbReference>
<evidence type="ECO:0000313" key="3">
    <source>
        <dbReference type="EMBL" id="WEA45885.1"/>
    </source>
</evidence>
<dbReference type="EMBL" id="CP118718">
    <property type="protein sequence ID" value="WEA45885.1"/>
    <property type="molecule type" value="Genomic_DNA"/>
</dbReference>
<organism evidence="3 4">
    <name type="scientific">Priestia aryabhattai</name>
    <name type="common">Bacillus aryabhattai</name>
    <dbReference type="NCBI Taxonomy" id="412384"/>
    <lineage>
        <taxon>Bacteria</taxon>
        <taxon>Bacillati</taxon>
        <taxon>Bacillota</taxon>
        <taxon>Bacilli</taxon>
        <taxon>Bacillales</taxon>
        <taxon>Bacillaceae</taxon>
        <taxon>Priestia</taxon>
    </lineage>
</organism>
<feature type="chain" id="PRO_5044851241" evidence="2">
    <location>
        <begin position="28"/>
        <end position="1120"/>
    </location>
</feature>
<dbReference type="Proteomes" id="UP001220217">
    <property type="component" value="Chromosome"/>
</dbReference>
<feature type="signal peptide" evidence="2">
    <location>
        <begin position="1"/>
        <end position="27"/>
    </location>
</feature>
<dbReference type="InterPro" id="IPR051922">
    <property type="entry name" value="Bact_Sporulation_Assoc"/>
</dbReference>
<keyword evidence="2" id="KW-0732">Signal</keyword>
<reference evidence="3 4" key="1">
    <citation type="submission" date="2023-02" db="EMBL/GenBank/DDBJ databases">
        <title>Complete genome sequence of Priestia aryabhattai G5MAi6, a methanol-tolerant strain isolated from tap water in Hong Kong.</title>
        <authorList>
            <person name="Leung K.M."/>
            <person name="Lai G.K.K."/>
            <person name="Griffin S.D.J."/>
        </authorList>
    </citation>
    <scope>NUCLEOTIDE SEQUENCE [LARGE SCALE GENOMIC DNA]</scope>
    <source>
        <strain evidence="3 4">G5MAi6</strain>
    </source>
</reference>
<evidence type="ECO:0000256" key="2">
    <source>
        <dbReference type="SAM" id="SignalP"/>
    </source>
</evidence>
<dbReference type="Pfam" id="PF13620">
    <property type="entry name" value="CarboxypepD_reg"/>
    <property type="match status" value="2"/>
</dbReference>
<dbReference type="SUPFAM" id="SSF49464">
    <property type="entry name" value="Carboxypeptidase regulatory domain-like"/>
    <property type="match status" value="1"/>
</dbReference>
<feature type="compositionally biased region" description="Low complexity" evidence="1">
    <location>
        <begin position="1094"/>
        <end position="1110"/>
    </location>
</feature>
<dbReference type="Gene3D" id="2.60.40.1120">
    <property type="entry name" value="Carboxypeptidase-like, regulatory domain"/>
    <property type="match status" value="2"/>
</dbReference>
<protein>
    <submittedName>
        <fullName evidence="3">Cell wall-binding repeat-containing protein</fullName>
    </submittedName>
</protein>
<dbReference type="AlphaFoldDB" id="A0ABD7WZT8"/>
<dbReference type="RefSeq" id="WP_221813783.1">
    <property type="nucleotide sequence ID" value="NZ_CP118718.1"/>
</dbReference>
<name>A0ABD7WZT8_PRIAR</name>
<proteinExistence type="predicted"/>
<sequence>MKNIFKKLLGLILVSLLLLTVSPRAEGASGNYADQRIAGEDRYATAVAISKQGWKNGANTLVLARGDLFADALSGVPLAHKLNAPILLTRSTKLPAATKQEIERLKVKKVLILGSTQAVSDSVSTTIKKLGIEVERIAGDDRYATSVAISKKVGNSGKKAIIATGENFPDALSIAPYAAEKGYPILLTRSQRLPKVVKDALGSYQSSLIIGENQTVGKEVEKSLPNPERIGGATRYQTASKIIEEKYDTNELIYVSTGEDFADALAGATLAAKQHTAVLIVGKNSIPVETQRLFPGNQIKKILVFGNEIAVSDQKVAELMKLRDKFSESVGVGVASEKAKLLEGNQKVNFIKAIEKAKVNQNTGIVQLNLPIADTKKYKKGDILILSPDDQFPTGLMVKVKDISESGLMTFTQPAIDELLPYFNINPKEVKLDASNLIDLDLEDGVTMEENGENIRGATSLKSFSANNFSAKATTPPTMKPFIFSINKKLYESDDKKTKVSLVGKLTFKEMSVDSNLERKWTGLPKSFDFTFDSKQDFSLTGELEAKDEFGTKDQSKEFEKGWFKASGVERDGRVSLATLTYQIGTVPVYGIGNAGYKEVPVGVTLFITANTKGKAKVTAKTGLNWSSKLNAKAEWKNGDFDTKTKLDTTSLKVTADAQGELKYSTGVGVEPALNLLGVLPLVVQNDLGQEINMKGSVNGNYSLYPDNQWIWNGCFNYTSNLDFTSKLKARLKAKAGVGPIEMGLEIPEYQKDFFRKDFFKVSKNLCAHSGKMLGVVKDAVSKKPISDAMINVYKNGEYVTSTKTSTDGSYEIELSDGSYTFTFNKSSYSQLTYNNVQISENIVKYSPELKLISSQYLGQGKVQGFVRNALNNEAVSGATINFRNGLNTKEGQVIKTVTSNNLGEYGLDSLPAGTYTGEVKKAGFISTSFTITVIGGKVIKNQDVNISPVLNNLETRVVLKWNETPKDLDSHLTGSSNGEERFHVFYNSKEYYEGDTLMAKLDRDDRDSFGPETITIHKQNNGVYRYSVHDYSNKDADNSYELSNSGAVVEVYKGNYLVKTFNVPANRIGTLWTVFELKGDNITPINTISNSNNSNNIRSFRMSSPSDSSVITNSLVEKK</sequence>
<feature type="region of interest" description="Disordered" evidence="1">
    <location>
        <begin position="1094"/>
        <end position="1120"/>
    </location>
</feature>